<keyword evidence="2" id="KW-1185">Reference proteome</keyword>
<gene>
    <name evidence="1" type="ORF">RQP53_21110</name>
</gene>
<evidence type="ECO:0000313" key="2">
    <source>
        <dbReference type="Proteomes" id="UP001246372"/>
    </source>
</evidence>
<dbReference type="EMBL" id="JAVXZY010000011">
    <property type="protein sequence ID" value="MDT9001790.1"/>
    <property type="molecule type" value="Genomic_DNA"/>
</dbReference>
<name>A0ABU3PH98_9BURK</name>
<comment type="caution">
    <text evidence="1">The sequence shown here is derived from an EMBL/GenBank/DDBJ whole genome shotgun (WGS) entry which is preliminary data.</text>
</comment>
<dbReference type="Pfam" id="PF11390">
    <property type="entry name" value="FdsD"/>
    <property type="match status" value="1"/>
</dbReference>
<dbReference type="Proteomes" id="UP001246372">
    <property type="component" value="Unassembled WGS sequence"/>
</dbReference>
<reference evidence="1" key="1">
    <citation type="submission" date="2023-09" db="EMBL/GenBank/DDBJ databases">
        <title>Paucibacter sp. APW11 Genome sequencing and assembly.</title>
        <authorList>
            <person name="Kim I."/>
        </authorList>
    </citation>
    <scope>NUCLEOTIDE SEQUENCE</scope>
    <source>
        <strain evidence="1">APW11</strain>
    </source>
</reference>
<accession>A0ABU3PH98</accession>
<organism evidence="1 2">
    <name type="scientific">Roseateles aquae</name>
    <dbReference type="NCBI Taxonomy" id="3077235"/>
    <lineage>
        <taxon>Bacteria</taxon>
        <taxon>Pseudomonadati</taxon>
        <taxon>Pseudomonadota</taxon>
        <taxon>Betaproteobacteria</taxon>
        <taxon>Burkholderiales</taxon>
        <taxon>Sphaerotilaceae</taxon>
        <taxon>Roseateles</taxon>
    </lineage>
</organism>
<proteinExistence type="predicted"/>
<dbReference type="InterPro" id="IPR021074">
    <property type="entry name" value="Formate_DH_dsu"/>
</dbReference>
<dbReference type="RefSeq" id="WP_315652673.1">
    <property type="nucleotide sequence ID" value="NZ_JAVXZY010000011.1"/>
</dbReference>
<protein>
    <submittedName>
        <fullName evidence="1">Formate dehydrogenase subunit delta</fullName>
    </submittedName>
</protein>
<sequence>MDIEKLVRMANQIGTFFQAMPDHAEAVDGIATHIKKFWDPRMRRELLGAIDGGDAAAAGLLPLVREALQSMSNDQAQQTRSV</sequence>
<evidence type="ECO:0000313" key="1">
    <source>
        <dbReference type="EMBL" id="MDT9001790.1"/>
    </source>
</evidence>